<dbReference type="RefSeq" id="WP_073629831.1">
    <property type="nucleotide sequence ID" value="NZ_FRXO01000005.1"/>
</dbReference>
<dbReference type="InterPro" id="IPR021251">
    <property type="entry name" value="DUF2793"/>
</dbReference>
<dbReference type="AlphaFoldDB" id="A0A1M7ZMY2"/>
<keyword evidence="2" id="KW-1185">Reference proteome</keyword>
<dbReference type="OrthoDB" id="564699at2"/>
<sequence>MAETPRLALPLLEPAQAQKHVTVNEALALLDAFAQPVAVSATLAAPPASPAEGACYLVPAAATGAWAGAGGKLALWSGGAWTFRAPFRGMTVFVADEGRLALYDPLRGWATARAISPHGAATAEIVLEEEVTLAGAFVSTAMAIPDRAVVIGVSTRTTAAVTGATSYSCGIAGETAKFGGGLGVALGATNVGVIGPTAFYAATPVRLTAAGGNFTGGKVRVAIHALMPNAPLS</sequence>
<dbReference type="Proteomes" id="UP000186406">
    <property type="component" value="Unassembled WGS sequence"/>
</dbReference>
<gene>
    <name evidence="1" type="ORF">SAMN02745172_02892</name>
</gene>
<dbReference type="STRING" id="1123029.SAMN02745172_02892"/>
<proteinExistence type="predicted"/>
<reference evidence="1 2" key="1">
    <citation type="submission" date="2016-12" db="EMBL/GenBank/DDBJ databases">
        <authorList>
            <person name="Song W.-J."/>
            <person name="Kurnit D.M."/>
        </authorList>
    </citation>
    <scope>NUCLEOTIDE SEQUENCE [LARGE SCALE GENOMIC DNA]</scope>
    <source>
        <strain evidence="1 2">DSM 19599</strain>
    </source>
</reference>
<organism evidence="1 2">
    <name type="scientific">Pseudoxanthobacter soli DSM 19599</name>
    <dbReference type="NCBI Taxonomy" id="1123029"/>
    <lineage>
        <taxon>Bacteria</taxon>
        <taxon>Pseudomonadati</taxon>
        <taxon>Pseudomonadota</taxon>
        <taxon>Alphaproteobacteria</taxon>
        <taxon>Hyphomicrobiales</taxon>
        <taxon>Segnochrobactraceae</taxon>
        <taxon>Pseudoxanthobacter</taxon>
    </lineage>
</organism>
<name>A0A1M7ZMY2_9HYPH</name>
<protein>
    <submittedName>
        <fullName evidence="1">Uncharacterized protein</fullName>
    </submittedName>
</protein>
<dbReference type="EMBL" id="FRXO01000005">
    <property type="protein sequence ID" value="SHO66237.1"/>
    <property type="molecule type" value="Genomic_DNA"/>
</dbReference>
<evidence type="ECO:0000313" key="1">
    <source>
        <dbReference type="EMBL" id="SHO66237.1"/>
    </source>
</evidence>
<evidence type="ECO:0000313" key="2">
    <source>
        <dbReference type="Proteomes" id="UP000186406"/>
    </source>
</evidence>
<dbReference type="Pfam" id="PF10983">
    <property type="entry name" value="DUF2793"/>
    <property type="match status" value="1"/>
</dbReference>
<accession>A0A1M7ZMY2</accession>